<reference evidence="3" key="1">
    <citation type="submission" date="2021-02" db="EMBL/GenBank/DDBJ databases">
        <title>First Annotated Genome of the Yellow-green Alga Tribonema minus.</title>
        <authorList>
            <person name="Mahan K.M."/>
        </authorList>
    </citation>
    <scope>NUCLEOTIDE SEQUENCE</scope>
    <source>
        <strain evidence="3">UTEX B ZZ1240</strain>
    </source>
</reference>
<dbReference type="InterPro" id="IPR036915">
    <property type="entry name" value="Cyclin-like_sf"/>
</dbReference>
<sequence length="339" mass="37597">MSHTPPSFYTPAANLDVKKRRFTSPMLQATYLASPQVSMQGCAFGSAEADSDRERRLNNSTSTIFASSTLSNPDADQIILCMSAVLKAQMEHDCTIPLDSQSAFGLFEMPGQGDAQGGLVRGDSGGDNIDDIYAFVHRIYSMAQFSPECCIISLVYINRIISTAQLPLHSANWRPLVLASLILAQKVWDDKSLATSTFAKIIPAYSKGQIFAFERRFLELLQYQAVVTQSLYARYYFELRDLFDHLMQQRSVEGTAISSTDTAGQPVAFPLQPLSLWRAKQLELYSDSFHLQTRPSRSGSSGEEGHRSHMSTPCASPPLTPAQTLEDITYTPRGRYVHS</sequence>
<dbReference type="Pfam" id="PF00134">
    <property type="entry name" value="Cyclin_N"/>
    <property type="match status" value="1"/>
</dbReference>
<protein>
    <recommendedName>
        <fullName evidence="2">Cyclin N-terminal domain-containing protein</fullName>
    </recommendedName>
</protein>
<accession>A0A836CCQ0</accession>
<gene>
    <name evidence="3" type="ORF">JKP88DRAFT_349989</name>
</gene>
<dbReference type="Gene3D" id="1.10.472.10">
    <property type="entry name" value="Cyclin-like"/>
    <property type="match status" value="1"/>
</dbReference>
<feature type="region of interest" description="Disordered" evidence="1">
    <location>
        <begin position="291"/>
        <end position="339"/>
    </location>
</feature>
<dbReference type="CDD" id="cd20540">
    <property type="entry name" value="CYCLIN_CCNY_like"/>
    <property type="match status" value="1"/>
</dbReference>
<evidence type="ECO:0000313" key="4">
    <source>
        <dbReference type="Proteomes" id="UP000664859"/>
    </source>
</evidence>
<evidence type="ECO:0000259" key="2">
    <source>
        <dbReference type="Pfam" id="PF00134"/>
    </source>
</evidence>
<dbReference type="EMBL" id="JAFCMP010000479">
    <property type="protein sequence ID" value="KAG5179306.1"/>
    <property type="molecule type" value="Genomic_DNA"/>
</dbReference>
<proteinExistence type="predicted"/>
<keyword evidence="4" id="KW-1185">Reference proteome</keyword>
<evidence type="ECO:0000256" key="1">
    <source>
        <dbReference type="SAM" id="MobiDB-lite"/>
    </source>
</evidence>
<dbReference type="Proteomes" id="UP000664859">
    <property type="component" value="Unassembled WGS sequence"/>
</dbReference>
<feature type="domain" description="Cyclin N-terminal" evidence="2">
    <location>
        <begin position="133"/>
        <end position="224"/>
    </location>
</feature>
<dbReference type="SUPFAM" id="SSF47954">
    <property type="entry name" value="Cyclin-like"/>
    <property type="match status" value="1"/>
</dbReference>
<dbReference type="InterPro" id="IPR006671">
    <property type="entry name" value="Cyclin_N"/>
</dbReference>
<dbReference type="OrthoDB" id="10250320at2759"/>
<name>A0A836CCQ0_9STRA</name>
<comment type="caution">
    <text evidence="3">The sequence shown here is derived from an EMBL/GenBank/DDBJ whole genome shotgun (WGS) entry which is preliminary data.</text>
</comment>
<evidence type="ECO:0000313" key="3">
    <source>
        <dbReference type="EMBL" id="KAG5179306.1"/>
    </source>
</evidence>
<dbReference type="AlphaFoldDB" id="A0A836CCQ0"/>
<organism evidence="3 4">
    <name type="scientific">Tribonema minus</name>
    <dbReference type="NCBI Taxonomy" id="303371"/>
    <lineage>
        <taxon>Eukaryota</taxon>
        <taxon>Sar</taxon>
        <taxon>Stramenopiles</taxon>
        <taxon>Ochrophyta</taxon>
        <taxon>PX clade</taxon>
        <taxon>Xanthophyceae</taxon>
        <taxon>Tribonematales</taxon>
        <taxon>Tribonemataceae</taxon>
        <taxon>Tribonema</taxon>
    </lineage>
</organism>
<dbReference type="PANTHER" id="PTHR14248">
    <property type="entry name" value="CYCLIN Y, ISOFORM A"/>
    <property type="match status" value="1"/>
</dbReference>